<evidence type="ECO:0000313" key="3">
    <source>
        <dbReference type="EMBL" id="MCK9796571.1"/>
    </source>
</evidence>
<evidence type="ECO:0000313" key="5">
    <source>
        <dbReference type="Proteomes" id="UP001155059"/>
    </source>
</evidence>
<reference evidence="5 6" key="1">
    <citation type="journal article" date="2022" name="Int. J. Syst. Evol. Microbiol.">
        <title>Pseudomonas aegrilactucae sp. nov. and Pseudomonas morbosilactucae sp. nov., pathogens causing bacterial rot of lettuce in Japan.</title>
        <authorList>
            <person name="Sawada H."/>
            <person name="Fujikawa T."/>
            <person name="Satou M."/>
        </authorList>
    </citation>
    <scope>NUCLEOTIDE SEQUENCE [LARGE SCALE GENOMIC DNA]</scope>
    <source>
        <strain evidence="3 5">MAFF 302030</strain>
        <strain evidence="4 6">MAFF 302046</strain>
    </source>
</reference>
<reference evidence="5 6" key="2">
    <citation type="journal article" date="2023" name="Plant Pathol.">
        <title>Dismantling and reorganizing Pseudomonas marginalis sensu#lato.</title>
        <authorList>
            <person name="Sawada H."/>
            <person name="Fujikawa T."/>
            <person name="Satou M."/>
        </authorList>
    </citation>
    <scope>NUCLEOTIDE SEQUENCE [LARGE SCALE GENOMIC DNA]</scope>
    <source>
        <strain evidence="3 5">MAFF 302030</strain>
        <strain evidence="4 6">MAFF 302046</strain>
    </source>
</reference>
<feature type="domain" description="AB hydrolase-1" evidence="2">
    <location>
        <begin position="28"/>
        <end position="297"/>
    </location>
</feature>
<dbReference type="Proteomes" id="UP001155059">
    <property type="component" value="Unassembled WGS sequence"/>
</dbReference>
<dbReference type="EMBL" id="JALQCW010000004">
    <property type="protein sequence ID" value="MCK9796571.1"/>
    <property type="molecule type" value="Genomic_DNA"/>
</dbReference>
<organism evidence="3 5">
    <name type="scientific">Pseudomonas morbosilactucae</name>
    <dbReference type="NCBI Taxonomy" id="2938197"/>
    <lineage>
        <taxon>Bacteria</taxon>
        <taxon>Pseudomonadati</taxon>
        <taxon>Pseudomonadota</taxon>
        <taxon>Gammaproteobacteria</taxon>
        <taxon>Pseudomonadales</taxon>
        <taxon>Pseudomonadaceae</taxon>
        <taxon>Pseudomonas</taxon>
    </lineage>
</organism>
<comment type="caution">
    <text evidence="3">The sequence shown here is derived from an EMBL/GenBank/DDBJ whole genome shotgun (WGS) entry which is preliminary data.</text>
</comment>
<dbReference type="RefSeq" id="WP_268261520.1">
    <property type="nucleotide sequence ID" value="NZ_JALQCW010000004.1"/>
</dbReference>
<evidence type="ECO:0000313" key="4">
    <source>
        <dbReference type="EMBL" id="MCK9813798.1"/>
    </source>
</evidence>
<dbReference type="InterPro" id="IPR000639">
    <property type="entry name" value="Epox_hydrolase-like"/>
</dbReference>
<dbReference type="SUPFAM" id="SSF53474">
    <property type="entry name" value="alpha/beta-Hydrolases"/>
    <property type="match status" value="1"/>
</dbReference>
<evidence type="ECO:0000259" key="2">
    <source>
        <dbReference type="Pfam" id="PF00561"/>
    </source>
</evidence>
<accession>A0A9X1YRX0</accession>
<evidence type="ECO:0000313" key="6">
    <source>
        <dbReference type="Proteomes" id="UP001155163"/>
    </source>
</evidence>
<dbReference type="Proteomes" id="UP001155163">
    <property type="component" value="Unassembled WGS sequence"/>
</dbReference>
<dbReference type="InterPro" id="IPR029058">
    <property type="entry name" value="AB_hydrolase_fold"/>
</dbReference>
<dbReference type="PANTHER" id="PTHR43329">
    <property type="entry name" value="EPOXIDE HYDROLASE"/>
    <property type="match status" value="1"/>
</dbReference>
<dbReference type="Pfam" id="PF00561">
    <property type="entry name" value="Abhydrolase_1"/>
    <property type="match status" value="1"/>
</dbReference>
<dbReference type="EMBL" id="JALQCX010000010">
    <property type="protein sequence ID" value="MCK9813798.1"/>
    <property type="molecule type" value="Genomic_DNA"/>
</dbReference>
<dbReference type="AlphaFoldDB" id="A0A9X1YRX0"/>
<dbReference type="PRINTS" id="PR00111">
    <property type="entry name" value="ABHYDROLASE"/>
</dbReference>
<name>A0A9X1YRX0_9PSED</name>
<sequence length="317" mass="35706">MDPYQQHVLNVNGIRLSVQVAGPEHGRPVWLLHGFPECWYSWRRQVPALVAAGYRVFVPELRGYGASDAPDAVEDYDLLTLCADIQGAMDAFGQRQVAMVGHDWGAMLAWYLALLEPERIQALVTLSVPFAGRPRRPATEIMRELHGERFNYILYFQTPGVAEAEMDADLDASLRLFMGNAGALLQPRPADARLFDGIQVPSGLPAWCSEADFARYRQSFAGRGFRGALNWYRNFERNWQRSEFLAGAQVTQPTLFLIGDQDPVGVLEAHTLKRMPDSVPHLETQVLADCGHWIQSEQGDEVNRHLLAFLSRTYPPR</sequence>
<evidence type="ECO:0000256" key="1">
    <source>
        <dbReference type="ARBA" id="ARBA00022801"/>
    </source>
</evidence>
<gene>
    <name evidence="3" type="ORF">M1B34_02120</name>
    <name evidence="4" type="ORF">M1B35_06480</name>
</gene>
<keyword evidence="6" id="KW-1185">Reference proteome</keyword>
<dbReference type="InterPro" id="IPR000073">
    <property type="entry name" value="AB_hydrolase_1"/>
</dbReference>
<dbReference type="PRINTS" id="PR00412">
    <property type="entry name" value="EPOXHYDRLASE"/>
</dbReference>
<dbReference type="GO" id="GO:0016787">
    <property type="term" value="F:hydrolase activity"/>
    <property type="evidence" value="ECO:0007669"/>
    <property type="project" value="UniProtKB-KW"/>
</dbReference>
<dbReference type="Gene3D" id="3.40.50.1820">
    <property type="entry name" value="alpha/beta hydrolase"/>
    <property type="match status" value="1"/>
</dbReference>
<keyword evidence="1 3" id="KW-0378">Hydrolase</keyword>
<proteinExistence type="predicted"/>
<protein>
    <submittedName>
        <fullName evidence="3">Alpha/beta hydrolase</fullName>
    </submittedName>
</protein>